<proteinExistence type="predicted"/>
<accession>A0ABQ4EDH1</accession>
<dbReference type="EMBL" id="BONW01000046">
    <property type="protein sequence ID" value="GIG92773.1"/>
    <property type="molecule type" value="Genomic_DNA"/>
</dbReference>
<reference evidence="2 3" key="1">
    <citation type="submission" date="2021-01" db="EMBL/GenBank/DDBJ databases">
        <title>Whole genome shotgun sequence of Plantactinospora endophytica NBRC 110450.</title>
        <authorList>
            <person name="Komaki H."/>
            <person name="Tamura T."/>
        </authorList>
    </citation>
    <scope>NUCLEOTIDE SEQUENCE [LARGE SCALE GENOMIC DNA]</scope>
    <source>
        <strain evidence="2 3">NBRC 110450</strain>
    </source>
</reference>
<comment type="caution">
    <text evidence="2">The sequence shown here is derived from an EMBL/GenBank/DDBJ whole genome shotgun (WGS) entry which is preliminary data.</text>
</comment>
<evidence type="ECO:0000313" key="3">
    <source>
        <dbReference type="Proteomes" id="UP000646749"/>
    </source>
</evidence>
<evidence type="ECO:0000256" key="1">
    <source>
        <dbReference type="SAM" id="MobiDB-lite"/>
    </source>
</evidence>
<sequence length="67" mass="6865">MSRKASVVSVSRTTVAGISPATIRQNRQSFSIIGIVGAAAPDRVPAGGRADRGPGFRDGVPTGIMIE</sequence>
<keyword evidence="3" id="KW-1185">Reference proteome</keyword>
<dbReference type="Proteomes" id="UP000646749">
    <property type="component" value="Unassembled WGS sequence"/>
</dbReference>
<feature type="region of interest" description="Disordered" evidence="1">
    <location>
        <begin position="43"/>
        <end position="67"/>
    </location>
</feature>
<gene>
    <name evidence="2" type="ORF">Pen02_77090</name>
</gene>
<organism evidence="2 3">
    <name type="scientific">Plantactinospora endophytica</name>
    <dbReference type="NCBI Taxonomy" id="673535"/>
    <lineage>
        <taxon>Bacteria</taxon>
        <taxon>Bacillati</taxon>
        <taxon>Actinomycetota</taxon>
        <taxon>Actinomycetes</taxon>
        <taxon>Micromonosporales</taxon>
        <taxon>Micromonosporaceae</taxon>
        <taxon>Plantactinospora</taxon>
    </lineage>
</organism>
<evidence type="ECO:0000313" key="2">
    <source>
        <dbReference type="EMBL" id="GIG92773.1"/>
    </source>
</evidence>
<name>A0ABQ4EDH1_9ACTN</name>
<protein>
    <submittedName>
        <fullName evidence="2">Uncharacterized protein</fullName>
    </submittedName>
</protein>